<dbReference type="InterPro" id="IPR018060">
    <property type="entry name" value="HTH_AraC"/>
</dbReference>
<reference evidence="5 6" key="1">
    <citation type="submission" date="2018-07" db="EMBL/GenBank/DDBJ databases">
        <title>Genomic Encyclopedia of Type Strains, Phase IV (KMG-IV): sequencing the most valuable type-strain genomes for metagenomic binning, comparative biology and taxonomic classification.</title>
        <authorList>
            <person name="Goeker M."/>
        </authorList>
    </citation>
    <scope>NUCLEOTIDE SEQUENCE [LARGE SCALE GENOMIC DNA]</scope>
    <source>
        <strain evidence="5 6">DSM 4134</strain>
    </source>
</reference>
<dbReference type="Gene3D" id="2.60.120.10">
    <property type="entry name" value="Jelly Rolls"/>
    <property type="match status" value="1"/>
</dbReference>
<dbReference type="SUPFAM" id="SSF46689">
    <property type="entry name" value="Homeodomain-like"/>
    <property type="match status" value="2"/>
</dbReference>
<organism evidence="5 6">
    <name type="scientific">Marinoscillum furvescens DSM 4134</name>
    <dbReference type="NCBI Taxonomy" id="1122208"/>
    <lineage>
        <taxon>Bacteria</taxon>
        <taxon>Pseudomonadati</taxon>
        <taxon>Bacteroidota</taxon>
        <taxon>Cytophagia</taxon>
        <taxon>Cytophagales</taxon>
        <taxon>Reichenbachiellaceae</taxon>
        <taxon>Marinoscillum</taxon>
    </lineage>
</organism>
<dbReference type="Pfam" id="PF02311">
    <property type="entry name" value="AraC_binding"/>
    <property type="match status" value="1"/>
</dbReference>
<dbReference type="InterPro" id="IPR003313">
    <property type="entry name" value="AraC-bd"/>
</dbReference>
<dbReference type="Proteomes" id="UP000256779">
    <property type="component" value="Unassembled WGS sequence"/>
</dbReference>
<keyword evidence="6" id="KW-1185">Reference proteome</keyword>
<dbReference type="GO" id="GO:0043565">
    <property type="term" value="F:sequence-specific DNA binding"/>
    <property type="evidence" value="ECO:0007669"/>
    <property type="project" value="InterPro"/>
</dbReference>
<dbReference type="InterPro" id="IPR014710">
    <property type="entry name" value="RmlC-like_jellyroll"/>
</dbReference>
<dbReference type="Pfam" id="PF12833">
    <property type="entry name" value="HTH_18"/>
    <property type="match status" value="1"/>
</dbReference>
<dbReference type="Gene3D" id="1.10.10.60">
    <property type="entry name" value="Homeodomain-like"/>
    <property type="match status" value="2"/>
</dbReference>
<evidence type="ECO:0000256" key="3">
    <source>
        <dbReference type="ARBA" id="ARBA00023163"/>
    </source>
</evidence>
<dbReference type="InterPro" id="IPR037923">
    <property type="entry name" value="HTH-like"/>
</dbReference>
<evidence type="ECO:0000259" key="4">
    <source>
        <dbReference type="PROSITE" id="PS01124"/>
    </source>
</evidence>
<keyword evidence="3" id="KW-0804">Transcription</keyword>
<dbReference type="PANTHER" id="PTHR43280:SF27">
    <property type="entry name" value="TRANSCRIPTIONAL REGULATOR MTLR"/>
    <property type="match status" value="1"/>
</dbReference>
<dbReference type="GO" id="GO:0003700">
    <property type="term" value="F:DNA-binding transcription factor activity"/>
    <property type="evidence" value="ECO:0007669"/>
    <property type="project" value="InterPro"/>
</dbReference>
<dbReference type="PROSITE" id="PS01124">
    <property type="entry name" value="HTH_ARAC_FAMILY_2"/>
    <property type="match status" value="1"/>
</dbReference>
<feature type="domain" description="HTH araC/xylS-type" evidence="4">
    <location>
        <begin position="181"/>
        <end position="279"/>
    </location>
</feature>
<dbReference type="SMART" id="SM00342">
    <property type="entry name" value="HTH_ARAC"/>
    <property type="match status" value="1"/>
</dbReference>
<dbReference type="AlphaFoldDB" id="A0A3D9L483"/>
<dbReference type="EMBL" id="QREG01000010">
    <property type="protein sequence ID" value="RED98381.1"/>
    <property type="molecule type" value="Genomic_DNA"/>
</dbReference>
<keyword evidence="1" id="KW-0805">Transcription regulation</keyword>
<sequence length="285" mass="33400">MKKFKRELTPLVDYSCFILQNHFDAKFDYPVHLHPEYEINVVLNTNGTRIIGDNQEHFEQSDIALIGPNLLHAWRGSEEKGVRVITIQFSNELFEFNLLKTEGMWAISKLLDDSSSGVIFDKKDIPPLTGKIMELIDLEGFDAFIAFLQLLNFMASLQYRKALLHFNHRQTEMNEIDFRIEKVCRYIDDHFHENISMHEIAEKFNFSPSSFSHFFKKYTYRSFTQYLLDLRIKRACQLLIESDTPVGVVYGLSGFTNASNFNRIFKKTKNVTPLQYRKKFGLKLN</sequence>
<gene>
    <name evidence="5" type="ORF">C7460_11053</name>
</gene>
<comment type="caution">
    <text evidence="5">The sequence shown here is derived from an EMBL/GenBank/DDBJ whole genome shotgun (WGS) entry which is preliminary data.</text>
</comment>
<protein>
    <submittedName>
        <fullName evidence="5">AraC-like DNA-binding protein</fullName>
    </submittedName>
</protein>
<dbReference type="RefSeq" id="WP_115868339.1">
    <property type="nucleotide sequence ID" value="NZ_QREG01000010.1"/>
</dbReference>
<evidence type="ECO:0000313" key="6">
    <source>
        <dbReference type="Proteomes" id="UP000256779"/>
    </source>
</evidence>
<accession>A0A3D9L483</accession>
<keyword evidence="2 5" id="KW-0238">DNA-binding</keyword>
<evidence type="ECO:0000256" key="2">
    <source>
        <dbReference type="ARBA" id="ARBA00023125"/>
    </source>
</evidence>
<dbReference type="PANTHER" id="PTHR43280">
    <property type="entry name" value="ARAC-FAMILY TRANSCRIPTIONAL REGULATOR"/>
    <property type="match status" value="1"/>
</dbReference>
<proteinExistence type="predicted"/>
<evidence type="ECO:0000313" key="5">
    <source>
        <dbReference type="EMBL" id="RED98381.1"/>
    </source>
</evidence>
<name>A0A3D9L483_MARFU</name>
<dbReference type="SUPFAM" id="SSF51215">
    <property type="entry name" value="Regulatory protein AraC"/>
    <property type="match status" value="1"/>
</dbReference>
<dbReference type="OrthoDB" id="792101at2"/>
<dbReference type="InterPro" id="IPR009057">
    <property type="entry name" value="Homeodomain-like_sf"/>
</dbReference>
<evidence type="ECO:0000256" key="1">
    <source>
        <dbReference type="ARBA" id="ARBA00023015"/>
    </source>
</evidence>